<dbReference type="InterPro" id="IPR038332">
    <property type="entry name" value="PPE_sf"/>
</dbReference>
<name>A0ABV4C3R2_9MYCO</name>
<sequence length="548" mass="54157">MSYVLVAPDSVRAAAQGLAGLHESLAQATASAAAPTTGIVAAAEDEVSAGIAAAFGAFGRQYQSVSAQAQAFHEQFVALLNAGAGAYLGTEATNAGQNLLGAVNGGAGAAPAASLLGGTSVGRTVGGALTAVQNGSAVSVLSGQLGSGLQTVSGSIAALTPGLLQAGAGTGLATVAAPYQALFNHTVANLQILSGTWLANPAPFLHQCLVNQTGYAQAIAADIAYVVQNFPTVLANLPANIHAAVQALLAFNPAPYVQQFVANQIAYTQIWATSLQNAAHDFGIGLQQLPTALQSAFQALAAGDINGAVSDLQQGFANLFVTGVDVSTTGSFPPGPLIADVRLTGALADLSPILAVPGMRTEYLTSLLPAGSIPAQITQNLTNVLDTVADTSLVANVLLKTTIIPPSATLSLTATAGLPTALALDAIGAPVDAANAFGASTTAFVGAVQTGNWSGAATALVDAPAVVTDAFLNGQSTLPIAFEVSGNPAVLNLPLNGILVPPTPYTATVTVPLVGPITTAVGGTPLSGLATGLLIYAPEQLALAIGAG</sequence>
<evidence type="ECO:0000313" key="2">
    <source>
        <dbReference type="EMBL" id="MEY8016527.1"/>
    </source>
</evidence>
<organism evidence="2 3">
    <name type="scientific">Mycobacterium servetii</name>
    <dbReference type="NCBI Taxonomy" id="3237418"/>
    <lineage>
        <taxon>Bacteria</taxon>
        <taxon>Bacillati</taxon>
        <taxon>Actinomycetota</taxon>
        <taxon>Actinomycetes</taxon>
        <taxon>Mycobacteriales</taxon>
        <taxon>Mycobacteriaceae</taxon>
        <taxon>Mycobacterium</taxon>
    </lineage>
</organism>
<protein>
    <submittedName>
        <fullName evidence="2">PE family protein</fullName>
    </submittedName>
</protein>
<gene>
    <name evidence="2" type="ORF">AB8998_16760</name>
</gene>
<dbReference type="Pfam" id="PF00934">
    <property type="entry name" value="PE"/>
    <property type="match status" value="1"/>
</dbReference>
<dbReference type="Gene3D" id="1.10.287.850">
    <property type="entry name" value="HP0062-like domain"/>
    <property type="match status" value="1"/>
</dbReference>
<reference evidence="2 3" key="1">
    <citation type="submission" date="2024-08" db="EMBL/GenBank/DDBJ databases">
        <title>Mycobacterium servetensis sp. nov., a novel rapid-growing mycobacterial species recovered from a human patient in Zaragoza, Spain.</title>
        <authorList>
            <person name="Tristancho-Baro A.I."/>
            <person name="Buenestado-Serrano S."/>
            <person name="Garcia De Viedma D."/>
            <person name="Milagro-Beamonte A."/>
            <person name="Burillo N."/>
            <person name="Sanz S."/>
            <person name="Lopez-Calleja A.I."/>
            <person name="Penas-Utrilla D."/>
            <person name="Guardingo M."/>
            <person name="Garcia M.J."/>
            <person name="Vinuelas-Bayon J."/>
        </authorList>
    </citation>
    <scope>NUCLEOTIDE SEQUENCE [LARGE SCALE GENOMIC DNA]</scope>
    <source>
        <strain evidence="3">HUMS_12744610</strain>
    </source>
</reference>
<dbReference type="EMBL" id="JBGEDP010000001">
    <property type="protein sequence ID" value="MEY8016527.1"/>
    <property type="molecule type" value="Genomic_DNA"/>
</dbReference>
<evidence type="ECO:0000259" key="1">
    <source>
        <dbReference type="Pfam" id="PF00934"/>
    </source>
</evidence>
<accession>A0ABV4C3R2</accession>
<keyword evidence="3" id="KW-1185">Reference proteome</keyword>
<feature type="domain" description="PE" evidence="1">
    <location>
        <begin position="4"/>
        <end position="94"/>
    </location>
</feature>
<dbReference type="SUPFAM" id="SSF140459">
    <property type="entry name" value="PE/PPE dimer-like"/>
    <property type="match status" value="1"/>
</dbReference>
<dbReference type="RefSeq" id="WP_369738880.1">
    <property type="nucleotide sequence ID" value="NZ_JBGEDP010000001.1"/>
</dbReference>
<comment type="caution">
    <text evidence="2">The sequence shown here is derived from an EMBL/GenBank/DDBJ whole genome shotgun (WGS) entry which is preliminary data.</text>
</comment>
<dbReference type="InterPro" id="IPR000084">
    <property type="entry name" value="PE-PGRS_N"/>
</dbReference>
<proteinExistence type="predicted"/>
<evidence type="ECO:0000313" key="3">
    <source>
        <dbReference type="Proteomes" id="UP001564760"/>
    </source>
</evidence>
<dbReference type="Proteomes" id="UP001564760">
    <property type="component" value="Unassembled WGS sequence"/>
</dbReference>